<dbReference type="AlphaFoldDB" id="A0A6M3LEP9"/>
<gene>
    <name evidence="2" type="ORF">MM415B04444_0006</name>
</gene>
<dbReference type="EMBL" id="MT143101">
    <property type="protein sequence ID" value="QJA92849.1"/>
    <property type="molecule type" value="Genomic_DNA"/>
</dbReference>
<sequence length="120" mass="13675">MGVYYGPGGPRYGKQYDDTTDYFIETVLYDLPAADYEAAGNEWEDAVGVAEAADHVWVMLSRVKGVDRLDRHTDIVARTSRWRREIAGSLLAHVRGEDYQSEPGDPLARPWFLPDRRDNE</sequence>
<organism evidence="2">
    <name type="scientific">viral metagenome</name>
    <dbReference type="NCBI Taxonomy" id="1070528"/>
    <lineage>
        <taxon>unclassified sequences</taxon>
        <taxon>metagenomes</taxon>
        <taxon>organismal metagenomes</taxon>
    </lineage>
</organism>
<feature type="region of interest" description="Disordered" evidence="1">
    <location>
        <begin position="97"/>
        <end position="120"/>
    </location>
</feature>
<proteinExistence type="predicted"/>
<reference evidence="2" key="1">
    <citation type="submission" date="2020-03" db="EMBL/GenBank/DDBJ databases">
        <title>The deep terrestrial virosphere.</title>
        <authorList>
            <person name="Holmfeldt K."/>
            <person name="Nilsson E."/>
            <person name="Simone D."/>
            <person name="Lopez-Fernandez M."/>
            <person name="Wu X."/>
            <person name="de Brujin I."/>
            <person name="Lundin D."/>
            <person name="Andersson A."/>
            <person name="Bertilsson S."/>
            <person name="Dopson M."/>
        </authorList>
    </citation>
    <scope>NUCLEOTIDE SEQUENCE</scope>
    <source>
        <strain evidence="2">MM415B04444</strain>
    </source>
</reference>
<name>A0A6M3LEP9_9ZZZZ</name>
<evidence type="ECO:0000313" key="2">
    <source>
        <dbReference type="EMBL" id="QJA92849.1"/>
    </source>
</evidence>
<protein>
    <submittedName>
        <fullName evidence="2">Uncharacterized protein</fullName>
    </submittedName>
</protein>
<evidence type="ECO:0000256" key="1">
    <source>
        <dbReference type="SAM" id="MobiDB-lite"/>
    </source>
</evidence>
<accession>A0A6M3LEP9</accession>